<dbReference type="InterPro" id="IPR002110">
    <property type="entry name" value="Ankyrin_rpt"/>
</dbReference>
<name>A0A1C1D2H5_9EURO</name>
<sequence length="677" mass="77315">MAETIGVVAATLEFAKIVLEVKQLYSSVRHAPQTLKQLLEELEALEEILETFKEQEAALSAFAPPDVVRKCRQRSEKAVQSLKPICDELSKAIKRSRLRGSVEAVLKEGALEKARQVVERAKADFMLAQMTVLNAMSLLNIQKHSETHTLIMTSTASVSAIVQNFRQASISSTSTARLSPSTDTVDQEVSDPVHSNLWKPSHQQRWVNVHTRRLLLLQSRLLGKAFEFVQQQACGAWTYGFRTYNIRARDEPVFQYVEDSNIAALQNLFHKGQASIFDRSPRGHTLLHIACGFADAPTIRFLMEQGLDPNDKDDEGPRLEPLLAMCEGPELDDLTSSQEVIISTLIQFDSFQELSHVIPLVSPPWSTRELSARLQAAYRACYSRLHSDRFWLCLSQSRLDPACLMRKISEEDAPPVYDTLVVILARVLADHWRFSLECPDFSGWRAIFQAAVSLDGLRVAIEHDVQSPMLAYLGFYSTEGQPSWADLSTQRLTHKLRSWVTEISNAGHDLQQYGKWEHERLVAEGRTFRYSKSCENDRCLTFRVVDFTYGAGPEDWQIWVSLSSDECVGEFWNLLADRESEFCIPGAWPETEDWECRRYHEKDTQDPLSLGWSFFTSRRRRRRMVRYFDLTKEMFDKVYDIGGRGLVALLAKEGKERKARRKRFFKEAGISPPPKLP</sequence>
<dbReference type="VEuPathDB" id="FungiDB:G647_05022"/>
<proteinExistence type="predicted"/>
<dbReference type="Proteomes" id="UP000094526">
    <property type="component" value="Unassembled WGS sequence"/>
</dbReference>
<dbReference type="AlphaFoldDB" id="A0A1C1D2H5"/>
<dbReference type="InterPro" id="IPR036770">
    <property type="entry name" value="Ankyrin_rpt-contain_sf"/>
</dbReference>
<dbReference type="PROSITE" id="PS50088">
    <property type="entry name" value="ANK_REPEAT"/>
    <property type="match status" value="1"/>
</dbReference>
<protein>
    <submittedName>
        <fullName evidence="2">Uncharacterized protein</fullName>
    </submittedName>
</protein>
<reference evidence="3" key="1">
    <citation type="submission" date="2015-07" db="EMBL/GenBank/DDBJ databases">
        <authorList>
            <person name="Teixeira M.M."/>
            <person name="Souza R.C."/>
            <person name="Almeida L.G."/>
            <person name="Vicente V.A."/>
            <person name="de Hoog S."/>
            <person name="Bocca A.L."/>
            <person name="de Almeida S.R."/>
            <person name="Vasconcelos A.T."/>
            <person name="Felipe M.S."/>
        </authorList>
    </citation>
    <scope>NUCLEOTIDE SEQUENCE [LARGE SCALE GENOMIC DNA]</scope>
    <source>
        <strain evidence="3">KSF</strain>
    </source>
</reference>
<gene>
    <name evidence="2" type="ORF">CLCR_02790</name>
</gene>
<comment type="caution">
    <text evidence="2">The sequence shown here is derived from an EMBL/GenBank/DDBJ whole genome shotgun (WGS) entry which is preliminary data.</text>
</comment>
<dbReference type="OrthoDB" id="4158831at2759"/>
<dbReference type="PROSITE" id="PS50297">
    <property type="entry name" value="ANK_REP_REGION"/>
    <property type="match status" value="1"/>
</dbReference>
<dbReference type="EMBL" id="LGRB01000003">
    <property type="protein sequence ID" value="OCT54931.1"/>
    <property type="molecule type" value="Genomic_DNA"/>
</dbReference>
<evidence type="ECO:0000313" key="2">
    <source>
        <dbReference type="EMBL" id="OCT54931.1"/>
    </source>
</evidence>
<evidence type="ECO:0000313" key="3">
    <source>
        <dbReference type="Proteomes" id="UP000094526"/>
    </source>
</evidence>
<dbReference type="SUPFAM" id="SSF48403">
    <property type="entry name" value="Ankyrin repeat"/>
    <property type="match status" value="1"/>
</dbReference>
<dbReference type="STRING" id="86049.A0A1C1D2H5"/>
<keyword evidence="1" id="KW-0040">ANK repeat</keyword>
<organism evidence="2 3">
    <name type="scientific">Cladophialophora carrionii</name>
    <dbReference type="NCBI Taxonomy" id="86049"/>
    <lineage>
        <taxon>Eukaryota</taxon>
        <taxon>Fungi</taxon>
        <taxon>Dikarya</taxon>
        <taxon>Ascomycota</taxon>
        <taxon>Pezizomycotina</taxon>
        <taxon>Eurotiomycetes</taxon>
        <taxon>Chaetothyriomycetidae</taxon>
        <taxon>Chaetothyriales</taxon>
        <taxon>Herpotrichiellaceae</taxon>
        <taxon>Cladophialophora</taxon>
    </lineage>
</organism>
<dbReference type="VEuPathDB" id="FungiDB:CLCR_02790"/>
<dbReference type="Gene3D" id="1.25.40.20">
    <property type="entry name" value="Ankyrin repeat-containing domain"/>
    <property type="match status" value="1"/>
</dbReference>
<feature type="repeat" description="ANK" evidence="1">
    <location>
        <begin position="282"/>
        <end position="314"/>
    </location>
</feature>
<evidence type="ECO:0000256" key="1">
    <source>
        <dbReference type="PROSITE-ProRule" id="PRU00023"/>
    </source>
</evidence>
<keyword evidence="3" id="KW-1185">Reference proteome</keyword>
<accession>A0A1C1D2H5</accession>